<feature type="transmembrane region" description="Helical" evidence="8">
    <location>
        <begin position="14"/>
        <end position="32"/>
    </location>
</feature>
<gene>
    <name evidence="10" type="ORF">Osc7112_4534</name>
</gene>
<sequence>MNTKSIQNGRLHRISLKILIVVILITGIWFRFTNLDRKVYSFDESITSLRISGYTWTEMVQQDFQGKTISVADLQRKYQQINPEKTWLDTVKGLATEEPQLSPLYFILARFWVQLFCPQVASVRSLSAWISLLVFPSIYWLCWELFRCASAGWVAVTIVAVSPFHVLYAQEARPYMMFAVLVLLSNAILLRAIAIQNSPTTSKLSKAVWSIYAIALTLGLYSSLLFFLVVFAHGIYLIITENWRFSKTLIAYLLASAAAVIIFAPWILVLLYNAPKIEATVGLPRLYLSFISSLKPLIIITCRMLIDTHWAGGIIKLCSSNMATHLIRLIVAALWLLALAHSIYSLCRSTPKRVWLFVLTAIGITAIVLIAVRGVTDRYMVPYILGIQLAVAYLFTAKIAAATNPRQQKLWQLGLIALISSGIVSCAVSSQSQLWWNKYPSSTKYNPQIAAIVNQAQKPLVITHGGNNITGKILSVSYLLKPQAQLLLAVKPEQVKIPDGFSDVFLYRATEALQFELEKVQKYKITPIYQPGDVWLWRVEK</sequence>
<dbReference type="GO" id="GO:0009103">
    <property type="term" value="P:lipopolysaccharide biosynthetic process"/>
    <property type="evidence" value="ECO:0007669"/>
    <property type="project" value="UniProtKB-ARBA"/>
</dbReference>
<evidence type="ECO:0000256" key="1">
    <source>
        <dbReference type="ARBA" id="ARBA00004651"/>
    </source>
</evidence>
<keyword evidence="3" id="KW-0328">Glycosyltransferase</keyword>
<dbReference type="PANTHER" id="PTHR33908">
    <property type="entry name" value="MANNOSYLTRANSFERASE YKCB-RELATED"/>
    <property type="match status" value="1"/>
</dbReference>
<keyword evidence="6 8" id="KW-1133">Transmembrane helix</keyword>
<dbReference type="HOGENOM" id="CLU_037292_0_0_3"/>
<dbReference type="Proteomes" id="UP000010478">
    <property type="component" value="Chromosome"/>
</dbReference>
<evidence type="ECO:0000256" key="5">
    <source>
        <dbReference type="ARBA" id="ARBA00022692"/>
    </source>
</evidence>
<dbReference type="KEGG" id="oni:Osc7112_4534"/>
<dbReference type="AlphaFoldDB" id="K9VMQ6"/>
<proteinExistence type="predicted"/>
<dbReference type="eggNOG" id="COG5305">
    <property type="taxonomic scope" value="Bacteria"/>
</dbReference>
<dbReference type="InterPro" id="IPR038731">
    <property type="entry name" value="RgtA/B/C-like"/>
</dbReference>
<dbReference type="InterPro" id="IPR050297">
    <property type="entry name" value="LipidA_mod_glycosyltrf_83"/>
</dbReference>
<dbReference type="EMBL" id="CP003614">
    <property type="protein sequence ID" value="AFZ08829.1"/>
    <property type="molecule type" value="Genomic_DNA"/>
</dbReference>
<dbReference type="GO" id="GO:0010041">
    <property type="term" value="P:response to iron(III) ion"/>
    <property type="evidence" value="ECO:0007669"/>
    <property type="project" value="TreeGrafter"/>
</dbReference>
<feature type="transmembrane region" description="Helical" evidence="8">
    <location>
        <begin position="326"/>
        <end position="347"/>
    </location>
</feature>
<feature type="transmembrane region" description="Helical" evidence="8">
    <location>
        <begin position="381"/>
        <end position="401"/>
    </location>
</feature>
<dbReference type="OrthoDB" id="495800at2"/>
<dbReference type="Pfam" id="PF13231">
    <property type="entry name" value="PMT_2"/>
    <property type="match status" value="1"/>
</dbReference>
<evidence type="ECO:0000256" key="7">
    <source>
        <dbReference type="ARBA" id="ARBA00023136"/>
    </source>
</evidence>
<feature type="transmembrane region" description="Helical" evidence="8">
    <location>
        <begin position="207"/>
        <end position="238"/>
    </location>
</feature>
<dbReference type="STRING" id="179408.Osc7112_4534"/>
<name>K9VMQ6_9CYAN</name>
<accession>K9VMQ6</accession>
<dbReference type="GO" id="GO:0005886">
    <property type="term" value="C:plasma membrane"/>
    <property type="evidence" value="ECO:0007669"/>
    <property type="project" value="UniProtKB-SubCell"/>
</dbReference>
<feature type="transmembrane region" description="Helical" evidence="8">
    <location>
        <begin position="250"/>
        <end position="274"/>
    </location>
</feature>
<evidence type="ECO:0000256" key="2">
    <source>
        <dbReference type="ARBA" id="ARBA00022475"/>
    </source>
</evidence>
<feature type="transmembrane region" description="Helical" evidence="8">
    <location>
        <begin position="175"/>
        <end position="195"/>
    </location>
</feature>
<dbReference type="PANTHER" id="PTHR33908:SF3">
    <property type="entry name" value="UNDECAPRENYL PHOSPHATE-ALPHA-4-AMINO-4-DEOXY-L-ARABINOSE ARABINOSYL TRANSFERASE"/>
    <property type="match status" value="1"/>
</dbReference>
<dbReference type="RefSeq" id="WP_015178069.1">
    <property type="nucleotide sequence ID" value="NC_019729.1"/>
</dbReference>
<keyword evidence="7 8" id="KW-0472">Membrane</keyword>
<dbReference type="GO" id="GO:0016763">
    <property type="term" value="F:pentosyltransferase activity"/>
    <property type="evidence" value="ECO:0007669"/>
    <property type="project" value="TreeGrafter"/>
</dbReference>
<evidence type="ECO:0000256" key="4">
    <source>
        <dbReference type="ARBA" id="ARBA00022679"/>
    </source>
</evidence>
<feature type="transmembrane region" description="Helical" evidence="8">
    <location>
        <begin position="286"/>
        <end position="306"/>
    </location>
</feature>
<evidence type="ECO:0000256" key="8">
    <source>
        <dbReference type="SAM" id="Phobius"/>
    </source>
</evidence>
<keyword evidence="2" id="KW-1003">Cell membrane</keyword>
<reference evidence="10 11" key="1">
    <citation type="submission" date="2012-05" db="EMBL/GenBank/DDBJ databases">
        <title>Finished chromosome of genome of Oscillatoria sp. PCC 7112.</title>
        <authorList>
            <consortium name="US DOE Joint Genome Institute"/>
            <person name="Gugger M."/>
            <person name="Coursin T."/>
            <person name="Rippka R."/>
            <person name="Tandeau De Marsac N."/>
            <person name="Huntemann M."/>
            <person name="Wei C.-L."/>
            <person name="Han J."/>
            <person name="Detter J.C."/>
            <person name="Han C."/>
            <person name="Tapia R."/>
            <person name="Davenport K."/>
            <person name="Daligault H."/>
            <person name="Erkkila T."/>
            <person name="Gu W."/>
            <person name="Munk A.C.C."/>
            <person name="Teshima H."/>
            <person name="Xu Y."/>
            <person name="Chain P."/>
            <person name="Chen A."/>
            <person name="Krypides N."/>
            <person name="Mavromatis K."/>
            <person name="Markowitz V."/>
            <person name="Szeto E."/>
            <person name="Ivanova N."/>
            <person name="Mikhailova N."/>
            <person name="Ovchinnikova G."/>
            <person name="Pagani I."/>
            <person name="Pati A."/>
            <person name="Goodwin L."/>
            <person name="Peters L."/>
            <person name="Pitluck S."/>
            <person name="Woyke T."/>
            <person name="Kerfeld C."/>
        </authorList>
    </citation>
    <scope>NUCLEOTIDE SEQUENCE [LARGE SCALE GENOMIC DNA]</scope>
    <source>
        <strain evidence="10 11">PCC 7112</strain>
    </source>
</reference>
<feature type="transmembrane region" description="Helical" evidence="8">
    <location>
        <begin position="150"/>
        <end position="169"/>
    </location>
</feature>
<evidence type="ECO:0000256" key="6">
    <source>
        <dbReference type="ARBA" id="ARBA00022989"/>
    </source>
</evidence>
<organism evidence="10 11">
    <name type="scientific">Phormidium nigroviride PCC 7112</name>
    <dbReference type="NCBI Taxonomy" id="179408"/>
    <lineage>
        <taxon>Bacteria</taxon>
        <taxon>Bacillati</taxon>
        <taxon>Cyanobacteriota</taxon>
        <taxon>Cyanophyceae</taxon>
        <taxon>Oscillatoriophycideae</taxon>
        <taxon>Oscillatoriales</taxon>
        <taxon>Oscillatoriaceae</taxon>
        <taxon>Phormidium</taxon>
    </lineage>
</organism>
<evidence type="ECO:0000313" key="11">
    <source>
        <dbReference type="Proteomes" id="UP000010478"/>
    </source>
</evidence>
<keyword evidence="11" id="KW-1185">Reference proteome</keyword>
<feature type="transmembrane region" description="Helical" evidence="8">
    <location>
        <begin position="126"/>
        <end position="143"/>
    </location>
</feature>
<evidence type="ECO:0000313" key="10">
    <source>
        <dbReference type="EMBL" id="AFZ08829.1"/>
    </source>
</evidence>
<dbReference type="PATRIC" id="fig|179408.3.peg.5629"/>
<protein>
    <recommendedName>
        <fullName evidence="9">Glycosyltransferase RgtA/B/C/D-like domain-containing protein</fullName>
    </recommendedName>
</protein>
<keyword evidence="5 8" id="KW-0812">Transmembrane</keyword>
<comment type="subcellular location">
    <subcellularLocation>
        <location evidence="1">Cell membrane</location>
        <topology evidence="1">Multi-pass membrane protein</topology>
    </subcellularLocation>
</comment>
<evidence type="ECO:0000259" key="9">
    <source>
        <dbReference type="Pfam" id="PF13231"/>
    </source>
</evidence>
<keyword evidence="4" id="KW-0808">Transferase</keyword>
<feature type="transmembrane region" description="Helical" evidence="8">
    <location>
        <begin position="354"/>
        <end position="375"/>
    </location>
</feature>
<evidence type="ECO:0000256" key="3">
    <source>
        <dbReference type="ARBA" id="ARBA00022676"/>
    </source>
</evidence>
<feature type="domain" description="Glycosyltransferase RgtA/B/C/D-like" evidence="9">
    <location>
        <begin position="103"/>
        <end position="267"/>
    </location>
</feature>